<dbReference type="Gene3D" id="2.170.150.60">
    <property type="match status" value="1"/>
</dbReference>
<evidence type="ECO:0000259" key="1">
    <source>
        <dbReference type="Pfam" id="PF18218"/>
    </source>
</evidence>
<reference evidence="2" key="1">
    <citation type="submission" date="2016-08" db="EMBL/GenBank/DDBJ databases">
        <authorList>
            <person name="Seilhamer J.J."/>
        </authorList>
    </citation>
    <scope>NUCLEOTIDE SEQUENCE</scope>
    <source>
        <strain evidence="2">L22</strain>
    </source>
</reference>
<gene>
    <name evidence="2" type="primary">slvI</name>
</gene>
<evidence type="ECO:0000313" key="2">
    <source>
        <dbReference type="EMBL" id="SCW20801.1"/>
    </source>
</evidence>
<feature type="domain" description="Lantibiotic immunity protein Spa1 C-terminal" evidence="1">
    <location>
        <begin position="143"/>
        <end position="240"/>
    </location>
</feature>
<reference evidence="2" key="2">
    <citation type="submission" date="2017-02" db="EMBL/GenBank/DDBJ databases">
        <title>Diversity of integrative and conjugative elements of Streptococcus salivarius and their intra- and interspecies transfer.</title>
        <authorList>
            <person name="Dahmane N."/>
            <person name="Libante V."/>
            <person name="Charron-Bourgoin F."/>
            <person name="Guedon E."/>
            <person name="Guedon G."/>
            <person name="Leblond-Bourget N."/>
            <person name="Payot S."/>
        </authorList>
    </citation>
    <scope>NUCLEOTIDE SEQUENCE</scope>
    <source>
        <strain evidence="2">L22</strain>
    </source>
</reference>
<dbReference type="EMBL" id="LT622831">
    <property type="protein sequence ID" value="SCW20801.1"/>
    <property type="molecule type" value="Genomic_DNA"/>
</dbReference>
<dbReference type="NCBIfam" id="NF033433">
    <property type="entry name" value="NisI_immun_dup"/>
    <property type="match status" value="2"/>
</dbReference>
<dbReference type="InterPro" id="IPR040876">
    <property type="entry name" value="Spa1_C"/>
</dbReference>
<protein>
    <submittedName>
        <fullName evidence="2">Putative immunity protein SlvI</fullName>
    </submittedName>
</protein>
<proteinExistence type="predicted"/>
<dbReference type="Pfam" id="PF18218">
    <property type="entry name" value="Spa1_C"/>
    <property type="match status" value="1"/>
</dbReference>
<accession>A0A1R3T665</accession>
<organism evidence="2">
    <name type="scientific">Streptococcus salivarius</name>
    <dbReference type="NCBI Taxonomy" id="1304"/>
    <lineage>
        <taxon>Bacteria</taxon>
        <taxon>Bacillati</taxon>
        <taxon>Bacillota</taxon>
        <taxon>Bacilli</taxon>
        <taxon>Lactobacillales</taxon>
        <taxon>Streptococcaceae</taxon>
        <taxon>Streptococcus</taxon>
    </lineage>
</organism>
<sequence>MGRRASIIVSILLVLLTGCGLNNTEKIEFSKTDFRHITFNHKDYSITDNEISKDNIRNVLIKDYKVIWINSHTGKILSKLSNNSCTLAIMNIFQTSDKLLCIGIDDKYFQIAPKDQTSNLLNISRFSSKNTNVELDSGDDILIDDNNCRRIFYRGEAYYITSEEVSSDKVGVYIDNLAEVRLFDDETGKKISNEERYAIYNKGEAKDRVNWFYGEVYSIKNSKDDEESLVVKINNVYRRAMKEE</sequence>
<name>A0A1R3T665_STRSL</name>
<dbReference type="AlphaFoldDB" id="A0A1R3T665"/>
<dbReference type="RefSeq" id="WP_175063855.1">
    <property type="nucleotide sequence ID" value="NZ_LR793265.1"/>
</dbReference>
<dbReference type="PROSITE" id="PS51257">
    <property type="entry name" value="PROKAR_LIPOPROTEIN"/>
    <property type="match status" value="1"/>
</dbReference>